<accession>A0A3D9SLK5</accession>
<comment type="caution">
    <text evidence="3">The sequence shown here is derived from an EMBL/GenBank/DDBJ whole genome shotgun (WGS) entry which is preliminary data.</text>
</comment>
<keyword evidence="1" id="KW-1133">Transmembrane helix</keyword>
<organism evidence="3 4">
    <name type="scientific">Thermomonospora umbrina</name>
    <dbReference type="NCBI Taxonomy" id="111806"/>
    <lineage>
        <taxon>Bacteria</taxon>
        <taxon>Bacillati</taxon>
        <taxon>Actinomycetota</taxon>
        <taxon>Actinomycetes</taxon>
        <taxon>Streptosporangiales</taxon>
        <taxon>Thermomonosporaceae</taxon>
        <taxon>Thermomonospora</taxon>
    </lineage>
</organism>
<evidence type="ECO:0000313" key="4">
    <source>
        <dbReference type="Proteomes" id="UP000256661"/>
    </source>
</evidence>
<feature type="transmembrane region" description="Helical" evidence="1">
    <location>
        <begin position="21"/>
        <end position="42"/>
    </location>
</feature>
<proteinExistence type="predicted"/>
<gene>
    <name evidence="3" type="ORF">DFJ69_2263</name>
</gene>
<dbReference type="Pfam" id="PF13400">
    <property type="entry name" value="Tad"/>
    <property type="match status" value="1"/>
</dbReference>
<dbReference type="PROSITE" id="PS51257">
    <property type="entry name" value="PROKAR_LIPOPROTEIN"/>
    <property type="match status" value="1"/>
</dbReference>
<evidence type="ECO:0000256" key="1">
    <source>
        <dbReference type="SAM" id="Phobius"/>
    </source>
</evidence>
<feature type="domain" description="Putative Flp pilus-assembly TadG-like N-terminal" evidence="2">
    <location>
        <begin position="27"/>
        <end position="67"/>
    </location>
</feature>
<protein>
    <submittedName>
        <fullName evidence="3">Flp pilus assembly protein TadG</fullName>
    </submittedName>
</protein>
<keyword evidence="4" id="KW-1185">Reference proteome</keyword>
<dbReference type="InterPro" id="IPR028087">
    <property type="entry name" value="Tad_N"/>
</dbReference>
<reference evidence="3 4" key="1">
    <citation type="submission" date="2018-08" db="EMBL/GenBank/DDBJ databases">
        <title>Sequencing the genomes of 1000 actinobacteria strains.</title>
        <authorList>
            <person name="Klenk H.-P."/>
        </authorList>
    </citation>
    <scope>NUCLEOTIDE SEQUENCE [LARGE SCALE GENOMIC DNA]</scope>
    <source>
        <strain evidence="3 4">DSM 43927</strain>
    </source>
</reference>
<keyword evidence="1" id="KW-0812">Transmembrane</keyword>
<dbReference type="AlphaFoldDB" id="A0A3D9SLK5"/>
<name>A0A3D9SLK5_9ACTN</name>
<dbReference type="Proteomes" id="UP000256661">
    <property type="component" value="Unassembled WGS sequence"/>
</dbReference>
<dbReference type="RefSeq" id="WP_116022401.1">
    <property type="nucleotide sequence ID" value="NZ_QTTT01000001.1"/>
</dbReference>
<keyword evidence="1" id="KW-0472">Membrane</keyword>
<sequence length="384" mass="40562">MSGLRPSFARRRRCRGEEGAVQVLFGLLVACGMLLAMFAVVVDGGRIYIEHSELRGGADAAATAVARSCAEGACDVSTGADGVARRLAVGNARDGAAAVARICGRGPGLAPCPASGGERLTSCSGPPPATGVYVEVVTETRLPDGTTVLPPVVAGSVFGTYDGTRVTACARATWGGARQVDEVYPFMISECAWERATANGKEYTEPPSPTWDPPDSEEDVIFGRSTDCDHPPSIEGDFAVLPGSSWDCSVPMATGERLIAVPGHKLLSGLLALACQLGSIVDFIPRALPGSRILPEVVHVPIYDDDVEVIDGPIKQYRYTVLGFAAFEPTALSFLWLPLPSWRTLLNCVLRWPCMRGFFTRQAHTGPIVPGQANYGVSAVRLSG</sequence>
<dbReference type="EMBL" id="QTTT01000001">
    <property type="protein sequence ID" value="REE96812.1"/>
    <property type="molecule type" value="Genomic_DNA"/>
</dbReference>
<dbReference type="OrthoDB" id="5187898at2"/>
<evidence type="ECO:0000313" key="3">
    <source>
        <dbReference type="EMBL" id="REE96812.1"/>
    </source>
</evidence>
<evidence type="ECO:0000259" key="2">
    <source>
        <dbReference type="Pfam" id="PF13400"/>
    </source>
</evidence>